<dbReference type="SUPFAM" id="SSF54593">
    <property type="entry name" value="Glyoxalase/Bleomycin resistance protein/Dihydroxybiphenyl dioxygenase"/>
    <property type="match status" value="1"/>
</dbReference>
<keyword evidence="1" id="KW-0479">Metal-binding</keyword>
<evidence type="ECO:0000259" key="2">
    <source>
        <dbReference type="PROSITE" id="PS51819"/>
    </source>
</evidence>
<dbReference type="RefSeq" id="WP_142766606.1">
    <property type="nucleotide sequence ID" value="NZ_CP041356.1"/>
</dbReference>
<evidence type="ECO:0000313" key="4">
    <source>
        <dbReference type="Proteomes" id="UP000315128"/>
    </source>
</evidence>
<sequence>MSYSTSGIDHFGLTVKDLTASSNFFINCLGFEKVGERPEYPAVFVADSAVMITLWQAKDDAETLDFDRQHHVGLHHLAFRVQNHEQLDQLFAKIKNWQAIKIEFAPENLGTTEARHFMIYEPSGNRIEFISRNA</sequence>
<dbReference type="Proteomes" id="UP000315128">
    <property type="component" value="Chromosome"/>
</dbReference>
<dbReference type="InterPro" id="IPR004360">
    <property type="entry name" value="Glyas_Fos-R_dOase_dom"/>
</dbReference>
<dbReference type="Pfam" id="PF00903">
    <property type="entry name" value="Glyoxalase"/>
    <property type="match status" value="1"/>
</dbReference>
<accession>A0A514Z8Y3</accession>
<dbReference type="KEGG" id="lack:FLP15_07530"/>
<evidence type="ECO:0000256" key="1">
    <source>
        <dbReference type="ARBA" id="ARBA00022723"/>
    </source>
</evidence>
<name>A0A514Z8Y3_9LACT</name>
<dbReference type="PROSITE" id="PS51819">
    <property type="entry name" value="VOC"/>
    <property type="match status" value="1"/>
</dbReference>
<keyword evidence="4" id="KW-1185">Reference proteome</keyword>
<dbReference type="EMBL" id="CP041356">
    <property type="protein sequence ID" value="QDK71036.1"/>
    <property type="molecule type" value="Genomic_DNA"/>
</dbReference>
<organism evidence="3 4">
    <name type="scientific">Lactococcus protaetiae</name>
    <dbReference type="NCBI Taxonomy" id="2592653"/>
    <lineage>
        <taxon>Bacteria</taxon>
        <taxon>Bacillati</taxon>
        <taxon>Bacillota</taxon>
        <taxon>Bacilli</taxon>
        <taxon>Lactobacillales</taxon>
        <taxon>Streptococcaceae</taxon>
        <taxon>Lactococcus</taxon>
    </lineage>
</organism>
<protein>
    <submittedName>
        <fullName evidence="3">Glyoxalase</fullName>
    </submittedName>
</protein>
<dbReference type="PANTHER" id="PTHR36113:SF6">
    <property type="entry name" value="FOSFOMYCIN RESISTANCE PROTEIN FOSX"/>
    <property type="match status" value="1"/>
</dbReference>
<dbReference type="Gene3D" id="3.10.180.10">
    <property type="entry name" value="2,3-Dihydroxybiphenyl 1,2-Dioxygenase, domain 1"/>
    <property type="match status" value="1"/>
</dbReference>
<dbReference type="GO" id="GO:0046872">
    <property type="term" value="F:metal ion binding"/>
    <property type="evidence" value="ECO:0007669"/>
    <property type="project" value="UniProtKB-KW"/>
</dbReference>
<dbReference type="InterPro" id="IPR029068">
    <property type="entry name" value="Glyas_Bleomycin-R_OHBP_Dase"/>
</dbReference>
<dbReference type="PANTHER" id="PTHR36113">
    <property type="entry name" value="LYASE, PUTATIVE-RELATED-RELATED"/>
    <property type="match status" value="1"/>
</dbReference>
<dbReference type="AlphaFoldDB" id="A0A514Z8Y3"/>
<reference evidence="3 4" key="1">
    <citation type="submission" date="2019-07" db="EMBL/GenBank/DDBJ databases">
        <title>Genome sequencing of KACC 19320.</title>
        <authorList>
            <person name="Heo J."/>
            <person name="Kim S.-J."/>
            <person name="Kim J.-S."/>
            <person name="Hong S.-B."/>
            <person name="Kwon S.-W."/>
        </authorList>
    </citation>
    <scope>NUCLEOTIDE SEQUENCE [LARGE SCALE GENOMIC DNA]</scope>
    <source>
        <strain evidence="3 4">KACC 19320</strain>
    </source>
</reference>
<proteinExistence type="predicted"/>
<dbReference type="OrthoDB" id="9795618at2"/>
<evidence type="ECO:0000313" key="3">
    <source>
        <dbReference type="EMBL" id="QDK71036.1"/>
    </source>
</evidence>
<dbReference type="InterPro" id="IPR037523">
    <property type="entry name" value="VOC_core"/>
</dbReference>
<feature type="domain" description="VOC" evidence="2">
    <location>
        <begin position="7"/>
        <end position="132"/>
    </location>
</feature>
<dbReference type="InterPro" id="IPR051332">
    <property type="entry name" value="Fosfomycin_Res_Enzymes"/>
</dbReference>
<gene>
    <name evidence="3" type="ORF">FLP15_07530</name>
</gene>